<sequence>MKRFYRDVTVSREADGWCVMLDGRGVRTAGGRPQVVPGEALARAMAAEWADQGEEIDPALFRFRDLADFAIDAVAPDLQGAIRDLLPYAQTDTLCYRGDEGEALHARQVAVWEPLLTRAERRWDVRFVRVSGIVHQPQPGETLARMTAALGAHDAFTLAALRMLASLAASLVIALAAIAPDADAEALWAAANLEEDWQAELWGRDAEAEARRQTRFAAFALAIRFAALCRNA</sequence>
<dbReference type="SUPFAM" id="SSF160909">
    <property type="entry name" value="ATP12-like"/>
    <property type="match status" value="1"/>
</dbReference>
<dbReference type="InterPro" id="IPR023335">
    <property type="entry name" value="ATP12_ortho_dom_sf"/>
</dbReference>
<gene>
    <name evidence="5" type="ORF">PYV00_13055</name>
</gene>
<dbReference type="EMBL" id="JARESE010000044">
    <property type="protein sequence ID" value="MDE8652632.1"/>
    <property type="molecule type" value="Genomic_DNA"/>
</dbReference>
<dbReference type="Gene3D" id="1.10.3580.10">
    <property type="entry name" value="ATP12 ATPase"/>
    <property type="match status" value="1"/>
</dbReference>
<dbReference type="PANTHER" id="PTHR21013:SF10">
    <property type="entry name" value="ATP SYNTHASE MITOCHONDRIAL F1 COMPLEX ASSEMBLY FACTOR 2"/>
    <property type="match status" value="1"/>
</dbReference>
<accession>A0ABT5WT73</accession>
<dbReference type="InterPro" id="IPR011419">
    <property type="entry name" value="ATP12_ATP_synth-F1-assembly"/>
</dbReference>
<dbReference type="Pfam" id="PF07542">
    <property type="entry name" value="ATP12"/>
    <property type="match status" value="1"/>
</dbReference>
<evidence type="ECO:0000313" key="6">
    <source>
        <dbReference type="Proteomes" id="UP001216253"/>
    </source>
</evidence>
<comment type="similarity">
    <text evidence="1">Belongs to the ATP12 family.</text>
</comment>
<evidence type="ECO:0000313" key="5">
    <source>
        <dbReference type="EMBL" id="MDE8652632.1"/>
    </source>
</evidence>
<dbReference type="PANTHER" id="PTHR21013">
    <property type="entry name" value="ATP SYNTHASE MITOCHONDRIAL F1 COMPLEX ASSEMBLY FACTOR 2/ATP12 PROTEIN, MITOCHONDRIAL PRECURSOR"/>
    <property type="match status" value="1"/>
</dbReference>
<evidence type="ECO:0000256" key="1">
    <source>
        <dbReference type="ARBA" id="ARBA00008231"/>
    </source>
</evidence>
<evidence type="ECO:0000256" key="3">
    <source>
        <dbReference type="ARBA" id="ARBA00023186"/>
    </source>
</evidence>
<comment type="caution">
    <text evidence="5">The sequence shown here is derived from an EMBL/GenBank/DDBJ whole genome shotgun (WGS) entry which is preliminary data.</text>
</comment>
<reference evidence="5 6" key="1">
    <citation type="submission" date="2023-03" db="EMBL/GenBank/DDBJ databases">
        <title>NovoSphingobium album sp. nov. isolated from polycyclic aromatic hydrocarbons- and heavy-metal polluted soil.</title>
        <authorList>
            <person name="Liu Z."/>
            <person name="Wang K."/>
        </authorList>
    </citation>
    <scope>NUCLEOTIDE SEQUENCE [LARGE SCALE GENOMIC DNA]</scope>
    <source>
        <strain evidence="5 6">H3SJ31-1</strain>
    </source>
</reference>
<keyword evidence="2" id="KW-0809">Transit peptide</keyword>
<dbReference type="RefSeq" id="WP_275228712.1">
    <property type="nucleotide sequence ID" value="NZ_JARESE010000044.1"/>
</dbReference>
<keyword evidence="4" id="KW-0812">Transmembrane</keyword>
<organism evidence="5 6">
    <name type="scientific">Novosphingobium album</name>
    <name type="common">ex Liu et al. 2023</name>
    <dbReference type="NCBI Taxonomy" id="3031130"/>
    <lineage>
        <taxon>Bacteria</taxon>
        <taxon>Pseudomonadati</taxon>
        <taxon>Pseudomonadota</taxon>
        <taxon>Alphaproteobacteria</taxon>
        <taxon>Sphingomonadales</taxon>
        <taxon>Sphingomonadaceae</taxon>
        <taxon>Novosphingobium</taxon>
    </lineage>
</organism>
<protein>
    <submittedName>
        <fullName evidence="5">Molecular chaperone</fullName>
    </submittedName>
</protein>
<evidence type="ECO:0000256" key="2">
    <source>
        <dbReference type="ARBA" id="ARBA00022946"/>
    </source>
</evidence>
<keyword evidence="4" id="KW-1133">Transmembrane helix</keyword>
<keyword evidence="3" id="KW-0143">Chaperone</keyword>
<evidence type="ECO:0000256" key="4">
    <source>
        <dbReference type="SAM" id="Phobius"/>
    </source>
</evidence>
<keyword evidence="6" id="KW-1185">Reference proteome</keyword>
<dbReference type="Gene3D" id="3.30.2180.10">
    <property type="entry name" value="ATP12-like"/>
    <property type="match status" value="1"/>
</dbReference>
<proteinExistence type="inferred from homology"/>
<keyword evidence="4" id="KW-0472">Membrane</keyword>
<dbReference type="Proteomes" id="UP001216253">
    <property type="component" value="Unassembled WGS sequence"/>
</dbReference>
<dbReference type="InterPro" id="IPR042272">
    <property type="entry name" value="ATP12_ATP_synth-F1-assembly_N"/>
</dbReference>
<name>A0ABT5WT73_9SPHN</name>
<feature type="transmembrane region" description="Helical" evidence="4">
    <location>
        <begin position="155"/>
        <end position="179"/>
    </location>
</feature>